<protein>
    <submittedName>
        <fullName evidence="1">Uncharacterized protein</fullName>
    </submittedName>
</protein>
<name>A0A1Y2D051_9FUNG</name>
<proteinExistence type="predicted"/>
<organism evidence="1 2">
    <name type="scientific">Rhizoclosmatium globosum</name>
    <dbReference type="NCBI Taxonomy" id="329046"/>
    <lineage>
        <taxon>Eukaryota</taxon>
        <taxon>Fungi</taxon>
        <taxon>Fungi incertae sedis</taxon>
        <taxon>Chytridiomycota</taxon>
        <taxon>Chytridiomycota incertae sedis</taxon>
        <taxon>Chytridiomycetes</taxon>
        <taxon>Chytridiales</taxon>
        <taxon>Chytriomycetaceae</taxon>
        <taxon>Rhizoclosmatium</taxon>
    </lineage>
</organism>
<sequence>MQPADDIPRPGGAGMCQFMPDSYVPVGGICGGGTPTSPICESGLRKEYVLSILPVSAMQEVRVNNRFRTGQFASLICVDATLPLVGPPAPGYSGMCQFKPDTYVQLGGICGGGTPTSPVCETKLVCLASGPFDPKAQGNCYRQEHNLGDLCQLLEGSIPCKAGFVCVNSDSISPNPFGYGKCQPLNSFATSVAAVTGSTAITTATAVTTKLVATTAPAAPTSIESAATIDIDISITLLGVVVVLVY</sequence>
<dbReference type="Proteomes" id="UP000193642">
    <property type="component" value="Unassembled WGS sequence"/>
</dbReference>
<accession>A0A1Y2D051</accession>
<gene>
    <name evidence="1" type="ORF">BCR33DRAFT_733310</name>
</gene>
<dbReference type="EMBL" id="MCGO01000003">
    <property type="protein sequence ID" value="ORY52653.1"/>
    <property type="molecule type" value="Genomic_DNA"/>
</dbReference>
<dbReference type="AlphaFoldDB" id="A0A1Y2D051"/>
<evidence type="ECO:0000313" key="2">
    <source>
        <dbReference type="Proteomes" id="UP000193642"/>
    </source>
</evidence>
<evidence type="ECO:0000313" key="1">
    <source>
        <dbReference type="EMBL" id="ORY52653.1"/>
    </source>
</evidence>
<keyword evidence="2" id="KW-1185">Reference proteome</keyword>
<reference evidence="1 2" key="1">
    <citation type="submission" date="2016-07" db="EMBL/GenBank/DDBJ databases">
        <title>Pervasive Adenine N6-methylation of Active Genes in Fungi.</title>
        <authorList>
            <consortium name="DOE Joint Genome Institute"/>
            <person name="Mondo S.J."/>
            <person name="Dannebaum R.O."/>
            <person name="Kuo R.C."/>
            <person name="Labutti K."/>
            <person name="Haridas S."/>
            <person name="Kuo A."/>
            <person name="Salamov A."/>
            <person name="Ahrendt S.R."/>
            <person name="Lipzen A."/>
            <person name="Sullivan W."/>
            <person name="Andreopoulos W.B."/>
            <person name="Clum A."/>
            <person name="Lindquist E."/>
            <person name="Daum C."/>
            <person name="Ramamoorthy G.K."/>
            <person name="Gryganskyi A."/>
            <person name="Culley D."/>
            <person name="Magnuson J.K."/>
            <person name="James T.Y."/>
            <person name="O'Malley M.A."/>
            <person name="Stajich J.E."/>
            <person name="Spatafora J.W."/>
            <person name="Visel A."/>
            <person name="Grigoriev I.V."/>
        </authorList>
    </citation>
    <scope>NUCLEOTIDE SEQUENCE [LARGE SCALE GENOMIC DNA]</scope>
    <source>
        <strain evidence="1 2">JEL800</strain>
    </source>
</reference>
<comment type="caution">
    <text evidence="1">The sequence shown here is derived from an EMBL/GenBank/DDBJ whole genome shotgun (WGS) entry which is preliminary data.</text>
</comment>